<evidence type="ECO:0000256" key="7">
    <source>
        <dbReference type="SAM" id="Phobius"/>
    </source>
</evidence>
<dbReference type="EMBL" id="MWQN01000004">
    <property type="protein sequence ID" value="OPC77130.1"/>
    <property type="molecule type" value="Genomic_DNA"/>
</dbReference>
<evidence type="ECO:0000256" key="3">
    <source>
        <dbReference type="ARBA" id="ARBA00023022"/>
    </source>
</evidence>
<evidence type="ECO:0008006" key="11">
    <source>
        <dbReference type="Google" id="ProtNLM"/>
    </source>
</evidence>
<proteinExistence type="inferred from homology"/>
<keyword evidence="2" id="KW-0929">Antimicrobial</keyword>
<feature type="region of interest" description="Disordered" evidence="6">
    <location>
        <begin position="82"/>
        <end position="101"/>
    </location>
</feature>
<keyword evidence="4" id="KW-0238">DNA-binding</keyword>
<evidence type="ECO:0000313" key="9">
    <source>
        <dbReference type="EMBL" id="OPC77130.1"/>
    </source>
</evidence>
<dbReference type="InterPro" id="IPR027273">
    <property type="entry name" value="Neocarzinostatin-like"/>
</dbReference>
<dbReference type="GO" id="GO:0042742">
    <property type="term" value="P:defense response to bacterium"/>
    <property type="evidence" value="ECO:0007669"/>
    <property type="project" value="UniProtKB-KW"/>
</dbReference>
<dbReference type="GO" id="GO:0003677">
    <property type="term" value="F:DNA binding"/>
    <property type="evidence" value="ECO:0007669"/>
    <property type="project" value="UniProtKB-KW"/>
</dbReference>
<feature type="region of interest" description="Disordered" evidence="6">
    <location>
        <begin position="32"/>
        <end position="53"/>
    </location>
</feature>
<evidence type="ECO:0000256" key="8">
    <source>
        <dbReference type="SAM" id="SignalP"/>
    </source>
</evidence>
<gene>
    <name evidence="9" type="ORF">B4N89_41970</name>
</gene>
<dbReference type="OrthoDB" id="3826165at2"/>
<dbReference type="InterPro" id="IPR002186">
    <property type="entry name" value="Neocarzinostatin_fam"/>
</dbReference>
<dbReference type="STRING" id="159449.B4N89_41970"/>
<feature type="compositionally biased region" description="Low complexity" evidence="6">
    <location>
        <begin position="155"/>
        <end position="194"/>
    </location>
</feature>
<feature type="signal peptide" evidence="8">
    <location>
        <begin position="1"/>
        <end position="32"/>
    </location>
</feature>
<keyword evidence="7" id="KW-0472">Membrane</keyword>
<evidence type="ECO:0000256" key="5">
    <source>
        <dbReference type="ARBA" id="ARBA00023157"/>
    </source>
</evidence>
<keyword evidence="5" id="KW-1015">Disulfide bond</keyword>
<feature type="region of interest" description="Disordered" evidence="6">
    <location>
        <begin position="155"/>
        <end position="199"/>
    </location>
</feature>
<keyword evidence="3" id="KW-0044">Antibiotic</keyword>
<protein>
    <recommendedName>
        <fullName evidence="11">Neocarzinostatin family protein</fullName>
    </recommendedName>
</protein>
<dbReference type="RefSeq" id="WP_078981889.1">
    <property type="nucleotide sequence ID" value="NZ_MWQN01000004.1"/>
</dbReference>
<keyword evidence="10" id="KW-1185">Reference proteome</keyword>
<accession>A0A1T3NKA2</accession>
<evidence type="ECO:0000256" key="2">
    <source>
        <dbReference type="ARBA" id="ARBA00022529"/>
    </source>
</evidence>
<dbReference type="AlphaFoldDB" id="A0A1T3NKA2"/>
<reference evidence="9 10" key="1">
    <citation type="submission" date="2017-03" db="EMBL/GenBank/DDBJ databases">
        <title>Draft genome sequence of Streptomyces scabrisporus NF3, endophyte isolated from Amphipterygium adstringens.</title>
        <authorList>
            <person name="Vazquez M."/>
            <person name="Ceapa C.D."/>
            <person name="Rodriguez Luna D."/>
            <person name="Sanchez Esquivel S."/>
        </authorList>
    </citation>
    <scope>NUCLEOTIDE SEQUENCE [LARGE SCALE GENOMIC DNA]</scope>
    <source>
        <strain evidence="9 10">NF3</strain>
    </source>
</reference>
<evidence type="ECO:0000256" key="6">
    <source>
        <dbReference type="SAM" id="MobiDB-lite"/>
    </source>
</evidence>
<evidence type="ECO:0000256" key="4">
    <source>
        <dbReference type="ARBA" id="ARBA00023125"/>
    </source>
</evidence>
<keyword evidence="8" id="KW-0732">Signal</keyword>
<sequence length="240" mass="24586">MDVPFAHRLPRLALMLATPALLGTLAASPAIAQPSPGPADDGRPTLTADRADALDPADDRITVTGHGFRPGTQVRVTACDPAQEPGKACDSERAEDGVRAGPDGSFARQLRLRAAFGPVDCLRTRCAVAATEVDGAGARGRDAYLPIGFRGETPGLPATWAPAPATTPGGEGSSPASPRTASPSSSVDSATSTAQDNDAHRNPWVLPAVMVGVIAVIAVIVVFVLRNRRQAGTGRGSGDK</sequence>
<keyword evidence="7" id="KW-1133">Transmembrane helix</keyword>
<feature type="transmembrane region" description="Helical" evidence="7">
    <location>
        <begin position="204"/>
        <end position="225"/>
    </location>
</feature>
<feature type="chain" id="PRO_5012526885" description="Neocarzinostatin family protein" evidence="8">
    <location>
        <begin position="33"/>
        <end position="240"/>
    </location>
</feature>
<dbReference type="Gene3D" id="2.60.40.230">
    <property type="entry name" value="Neocarzinostatin-like"/>
    <property type="match status" value="1"/>
</dbReference>
<keyword evidence="7" id="KW-0812">Transmembrane</keyword>
<dbReference type="Proteomes" id="UP000190037">
    <property type="component" value="Unassembled WGS sequence"/>
</dbReference>
<feature type="compositionally biased region" description="Basic and acidic residues" evidence="6">
    <location>
        <begin position="87"/>
        <end position="98"/>
    </location>
</feature>
<comment type="caution">
    <text evidence="9">The sequence shown here is derived from an EMBL/GenBank/DDBJ whole genome shotgun (WGS) entry which is preliminary data.</text>
</comment>
<evidence type="ECO:0000313" key="10">
    <source>
        <dbReference type="Proteomes" id="UP000190037"/>
    </source>
</evidence>
<evidence type="ECO:0000256" key="1">
    <source>
        <dbReference type="ARBA" id="ARBA00010648"/>
    </source>
</evidence>
<organism evidence="9 10">
    <name type="scientific">Embleya scabrispora</name>
    <dbReference type="NCBI Taxonomy" id="159449"/>
    <lineage>
        <taxon>Bacteria</taxon>
        <taxon>Bacillati</taxon>
        <taxon>Actinomycetota</taxon>
        <taxon>Actinomycetes</taxon>
        <taxon>Kitasatosporales</taxon>
        <taxon>Streptomycetaceae</taxon>
        <taxon>Embleya</taxon>
    </lineage>
</organism>
<dbReference type="Pfam" id="PF00960">
    <property type="entry name" value="Neocarzinostat"/>
    <property type="match status" value="1"/>
</dbReference>
<dbReference type="SUPFAM" id="SSF49319">
    <property type="entry name" value="Actinoxanthin-like"/>
    <property type="match status" value="1"/>
</dbReference>
<comment type="similarity">
    <text evidence="1">Belongs to the neocarzinostatin family.</text>
</comment>
<name>A0A1T3NKA2_9ACTN</name>